<dbReference type="EMBL" id="MFJZ01000034">
    <property type="protein sequence ID" value="OGG29873.1"/>
    <property type="molecule type" value="Genomic_DNA"/>
</dbReference>
<reference evidence="10 11" key="1">
    <citation type="journal article" date="2016" name="Nat. Commun.">
        <title>Thousands of microbial genomes shed light on interconnected biogeochemical processes in an aquifer system.</title>
        <authorList>
            <person name="Anantharaman K."/>
            <person name="Brown C.T."/>
            <person name="Hug L.A."/>
            <person name="Sharon I."/>
            <person name="Castelle C.J."/>
            <person name="Probst A.J."/>
            <person name="Thomas B.C."/>
            <person name="Singh A."/>
            <person name="Wilkins M.J."/>
            <person name="Karaoz U."/>
            <person name="Brodie E.L."/>
            <person name="Williams K.H."/>
            <person name="Hubbard S.S."/>
            <person name="Banfield J.F."/>
        </authorList>
    </citation>
    <scope>NUCLEOTIDE SEQUENCE [LARGE SCALE GENOMIC DNA]</scope>
</reference>
<comment type="cofactor">
    <cofactor evidence="2">
        <name>Mg(2+)</name>
        <dbReference type="ChEBI" id="CHEBI:18420"/>
    </cofactor>
</comment>
<gene>
    <name evidence="10" type="ORF">A2973_00915</name>
</gene>
<evidence type="ECO:0000256" key="7">
    <source>
        <dbReference type="ARBA" id="ARBA00022723"/>
    </source>
</evidence>
<dbReference type="STRING" id="1798396.A2973_00915"/>
<comment type="cofactor">
    <cofactor evidence="3">
        <name>Zn(2+)</name>
        <dbReference type="ChEBI" id="CHEBI:29105"/>
    </cofactor>
</comment>
<organism evidence="10 11">
    <name type="scientific">Candidatus Gottesmanbacteria bacterium RIFCSPLOWO2_01_FULL_49_10</name>
    <dbReference type="NCBI Taxonomy" id="1798396"/>
    <lineage>
        <taxon>Bacteria</taxon>
        <taxon>Candidatus Gottesmaniibacteriota</taxon>
    </lineage>
</organism>
<name>A0A1F6AZA1_9BACT</name>
<evidence type="ECO:0000256" key="5">
    <source>
        <dbReference type="ARBA" id="ARBA00022438"/>
    </source>
</evidence>
<dbReference type="GO" id="GO:0008237">
    <property type="term" value="F:metallopeptidase activity"/>
    <property type="evidence" value="ECO:0007669"/>
    <property type="project" value="UniProtKB-KW"/>
</dbReference>
<dbReference type="PANTHER" id="PTHR34448">
    <property type="entry name" value="AMINOPEPTIDASE"/>
    <property type="match status" value="1"/>
</dbReference>
<evidence type="ECO:0000256" key="3">
    <source>
        <dbReference type="ARBA" id="ARBA00001947"/>
    </source>
</evidence>
<keyword evidence="9" id="KW-0482">Metalloprotease</keyword>
<dbReference type="InterPro" id="IPR052170">
    <property type="entry name" value="M29_Exopeptidase"/>
</dbReference>
<proteinExistence type="inferred from homology"/>
<dbReference type="GO" id="GO:0004177">
    <property type="term" value="F:aminopeptidase activity"/>
    <property type="evidence" value="ECO:0007669"/>
    <property type="project" value="UniProtKB-KW"/>
</dbReference>
<evidence type="ECO:0000313" key="10">
    <source>
        <dbReference type="EMBL" id="OGG29873.1"/>
    </source>
</evidence>
<evidence type="ECO:0000256" key="2">
    <source>
        <dbReference type="ARBA" id="ARBA00001946"/>
    </source>
</evidence>
<dbReference type="AlphaFoldDB" id="A0A1F6AZA1"/>
<dbReference type="GO" id="GO:0006508">
    <property type="term" value="P:proteolysis"/>
    <property type="evidence" value="ECO:0007669"/>
    <property type="project" value="UniProtKB-KW"/>
</dbReference>
<dbReference type="PANTHER" id="PTHR34448:SF1">
    <property type="entry name" value="BLL6088 PROTEIN"/>
    <property type="match status" value="1"/>
</dbReference>
<dbReference type="InterPro" id="IPR035097">
    <property type="entry name" value="M29_N-terminal"/>
</dbReference>
<evidence type="ECO:0000313" key="11">
    <source>
        <dbReference type="Proteomes" id="UP000176409"/>
    </source>
</evidence>
<dbReference type="InterPro" id="IPR000787">
    <property type="entry name" value="Peptidase_M29"/>
</dbReference>
<dbReference type="Proteomes" id="UP000176409">
    <property type="component" value="Unassembled WGS sequence"/>
</dbReference>
<comment type="caution">
    <text evidence="10">The sequence shown here is derived from an EMBL/GenBank/DDBJ whole genome shotgun (WGS) entry which is preliminary data.</text>
</comment>
<accession>A0A1F6AZA1</accession>
<evidence type="ECO:0000256" key="9">
    <source>
        <dbReference type="ARBA" id="ARBA00023049"/>
    </source>
</evidence>
<evidence type="ECO:0000256" key="4">
    <source>
        <dbReference type="ARBA" id="ARBA00008236"/>
    </source>
</evidence>
<dbReference type="GO" id="GO:0046872">
    <property type="term" value="F:metal ion binding"/>
    <property type="evidence" value="ECO:0007669"/>
    <property type="project" value="UniProtKB-KW"/>
</dbReference>
<evidence type="ECO:0000256" key="6">
    <source>
        <dbReference type="ARBA" id="ARBA00022670"/>
    </source>
</evidence>
<comment type="similarity">
    <text evidence="4">Belongs to the peptidase M29 family.</text>
</comment>
<keyword evidence="7" id="KW-0479">Metal-binding</keyword>
<dbReference type="Pfam" id="PF02073">
    <property type="entry name" value="Peptidase_M29"/>
    <property type="match status" value="1"/>
</dbReference>
<evidence type="ECO:0008006" key="12">
    <source>
        <dbReference type="Google" id="ProtNLM"/>
    </source>
</evidence>
<dbReference type="PRINTS" id="PR00919">
    <property type="entry name" value="THERMOPTASE"/>
</dbReference>
<dbReference type="SUPFAM" id="SSF144052">
    <property type="entry name" value="Thermophilic metalloprotease-like"/>
    <property type="match status" value="1"/>
</dbReference>
<sequence length="413" mass="45979">MTRQETRMGEVASREQPIDPFIAEALGTTADALVCQAARVGAGDRVLLWFDELEGAGSVFVDELHHRSLAQGAGSVSFFKRDLAHDAEIIPTLTPEEIDTYFQEERALINAADIIIIVRGPKDPEAMSRVPAHLLAKYEEAYSSAHQKRFDGTVRWTLFSWPTDYDAKKEGMDYDDYFRLVMEACHQPWEKIHDAQDKLIETLDKGTKLELIANDQDPDPRRRTHLTMSTEGMTFANSTILRNYPGSEVFSAPVIDSVNGQLFAPGEYMYEGLVMRDIFFRFENGKIVEASASSGNDNLQDLLGRGEGARYLGEVALGTNPGLIRRFFHPLLNEKVSGSFHVAIGHCYTYEQYDGVPVRLNNGNTPERTSIHWDLSVLMHPGAGGGKVIVDGTVIQSDGKFVDPELAILNPKL</sequence>
<comment type="cofactor">
    <cofactor evidence="1">
        <name>Co(2+)</name>
        <dbReference type="ChEBI" id="CHEBI:48828"/>
    </cofactor>
</comment>
<dbReference type="Gene3D" id="3.40.1830.10">
    <property type="entry name" value="Thermophilic metalloprotease (M29)"/>
    <property type="match status" value="1"/>
</dbReference>
<evidence type="ECO:0000256" key="1">
    <source>
        <dbReference type="ARBA" id="ARBA00001941"/>
    </source>
</evidence>
<keyword evidence="5" id="KW-0031">Aminopeptidase</keyword>
<keyword evidence="8" id="KW-0378">Hydrolase</keyword>
<evidence type="ECO:0000256" key="8">
    <source>
        <dbReference type="ARBA" id="ARBA00022801"/>
    </source>
</evidence>
<protein>
    <recommendedName>
        <fullName evidence="12">Aminopeptidase</fullName>
    </recommendedName>
</protein>
<keyword evidence="6" id="KW-0645">Protease</keyword>